<evidence type="ECO:0000313" key="2">
    <source>
        <dbReference type="EMBL" id="KAK9919429.1"/>
    </source>
</evidence>
<comment type="caution">
    <text evidence="2">The sequence shown here is derived from an EMBL/GenBank/DDBJ whole genome shotgun (WGS) entry which is preliminary data.</text>
</comment>
<dbReference type="InterPro" id="IPR000626">
    <property type="entry name" value="Ubiquitin-like_dom"/>
</dbReference>
<protein>
    <recommendedName>
        <fullName evidence="1">Ubiquitin-like domain-containing protein</fullName>
    </recommendedName>
</protein>
<organism evidence="2 3">
    <name type="scientific">Rubus argutus</name>
    <name type="common">Southern blackberry</name>
    <dbReference type="NCBI Taxonomy" id="59490"/>
    <lineage>
        <taxon>Eukaryota</taxon>
        <taxon>Viridiplantae</taxon>
        <taxon>Streptophyta</taxon>
        <taxon>Embryophyta</taxon>
        <taxon>Tracheophyta</taxon>
        <taxon>Spermatophyta</taxon>
        <taxon>Magnoliopsida</taxon>
        <taxon>eudicotyledons</taxon>
        <taxon>Gunneridae</taxon>
        <taxon>Pentapetalae</taxon>
        <taxon>rosids</taxon>
        <taxon>fabids</taxon>
        <taxon>Rosales</taxon>
        <taxon>Rosaceae</taxon>
        <taxon>Rosoideae</taxon>
        <taxon>Rosoideae incertae sedis</taxon>
        <taxon>Rubus</taxon>
    </lineage>
</organism>
<evidence type="ECO:0000259" key="1">
    <source>
        <dbReference type="PROSITE" id="PS50053"/>
    </source>
</evidence>
<name>A0AAW1W699_RUBAR</name>
<keyword evidence="3" id="KW-1185">Reference proteome</keyword>
<dbReference type="InterPro" id="IPR029071">
    <property type="entry name" value="Ubiquitin-like_domsf"/>
</dbReference>
<feature type="domain" description="Ubiquitin-like" evidence="1">
    <location>
        <begin position="86"/>
        <end position="167"/>
    </location>
</feature>
<dbReference type="Proteomes" id="UP001457282">
    <property type="component" value="Unassembled WGS sequence"/>
</dbReference>
<reference evidence="2 3" key="1">
    <citation type="journal article" date="2023" name="G3 (Bethesda)">
        <title>A chromosome-length genome assembly and annotation of blackberry (Rubus argutus, cv. 'Hillquist').</title>
        <authorList>
            <person name="Bruna T."/>
            <person name="Aryal R."/>
            <person name="Dudchenko O."/>
            <person name="Sargent D.J."/>
            <person name="Mead D."/>
            <person name="Buti M."/>
            <person name="Cavallini A."/>
            <person name="Hytonen T."/>
            <person name="Andres J."/>
            <person name="Pham M."/>
            <person name="Weisz D."/>
            <person name="Mascagni F."/>
            <person name="Usai G."/>
            <person name="Natali L."/>
            <person name="Bassil N."/>
            <person name="Fernandez G.E."/>
            <person name="Lomsadze A."/>
            <person name="Armour M."/>
            <person name="Olukolu B."/>
            <person name="Poorten T."/>
            <person name="Britton C."/>
            <person name="Davik J."/>
            <person name="Ashrafi H."/>
            <person name="Aiden E.L."/>
            <person name="Borodovsky M."/>
            <person name="Worthington M."/>
        </authorList>
    </citation>
    <scope>NUCLEOTIDE SEQUENCE [LARGE SCALE GENOMIC DNA]</scope>
    <source>
        <strain evidence="2">PI 553951</strain>
    </source>
</reference>
<proteinExistence type="predicted"/>
<sequence>MENLNPNPNDAGEGVNWNSIWQAYDDQRLQNVSRPQQEEEGSDNWDLGLSQSVKLGQLQPVDLLRRDEPFYPNPFPNTTSARSNMIVVKLSGEVYSFDITVGFLDSVGHIKDEIVQYILKTYGQKISTDRIILRNDREVELRDHENLAAYDLKDFSILQLKLRDEEENFTV</sequence>
<gene>
    <name evidence="2" type="ORF">M0R45_028021</name>
</gene>
<dbReference type="PROSITE" id="PS50053">
    <property type="entry name" value="UBIQUITIN_2"/>
    <property type="match status" value="1"/>
</dbReference>
<dbReference type="SUPFAM" id="SSF54236">
    <property type="entry name" value="Ubiquitin-like"/>
    <property type="match status" value="1"/>
</dbReference>
<dbReference type="EMBL" id="JBEDUW010000006">
    <property type="protein sequence ID" value="KAK9919429.1"/>
    <property type="molecule type" value="Genomic_DNA"/>
</dbReference>
<dbReference type="AlphaFoldDB" id="A0AAW1W699"/>
<accession>A0AAW1W699</accession>
<evidence type="ECO:0000313" key="3">
    <source>
        <dbReference type="Proteomes" id="UP001457282"/>
    </source>
</evidence>